<dbReference type="eggNOG" id="ENOG502RW27">
    <property type="taxonomic scope" value="Eukaryota"/>
</dbReference>
<dbReference type="GeneID" id="11509592"/>
<protein>
    <submittedName>
        <fullName evidence="1">Uncharacterized protein</fullName>
    </submittedName>
</protein>
<dbReference type="RefSeq" id="XP_003663558.1">
    <property type="nucleotide sequence ID" value="XM_003663510.1"/>
</dbReference>
<dbReference type="EMBL" id="CP003004">
    <property type="protein sequence ID" value="AEO58313.1"/>
    <property type="molecule type" value="Genomic_DNA"/>
</dbReference>
<dbReference type="AlphaFoldDB" id="G2QDE8"/>
<organism evidence="1 2">
    <name type="scientific">Thermothelomyces thermophilus (strain ATCC 42464 / BCRC 31852 / DSM 1799)</name>
    <name type="common">Sporotrichum thermophile</name>
    <dbReference type="NCBI Taxonomy" id="573729"/>
    <lineage>
        <taxon>Eukaryota</taxon>
        <taxon>Fungi</taxon>
        <taxon>Dikarya</taxon>
        <taxon>Ascomycota</taxon>
        <taxon>Pezizomycotina</taxon>
        <taxon>Sordariomycetes</taxon>
        <taxon>Sordariomycetidae</taxon>
        <taxon>Sordariales</taxon>
        <taxon>Chaetomiaceae</taxon>
        <taxon>Thermothelomyces</taxon>
    </lineage>
</organism>
<evidence type="ECO:0000313" key="2">
    <source>
        <dbReference type="Proteomes" id="UP000007322"/>
    </source>
</evidence>
<dbReference type="HOGENOM" id="CLU_2706534_0_0_1"/>
<dbReference type="VEuPathDB" id="FungiDB:MYCTH_2305573"/>
<sequence>MLDYLGGTTIPGPEMPLIVVTMDGKHRVQLMRLVDPDVTIPVRFDDFKKEVEAAGLAGKVLYLDRGDEFRFTL</sequence>
<keyword evidence="2" id="KW-1185">Reference proteome</keyword>
<dbReference type="OrthoDB" id="332863at2759"/>
<dbReference type="Gene3D" id="3.60.15.10">
    <property type="entry name" value="Ribonuclease Z/Hydroxyacylglutathione hydrolase-like"/>
    <property type="match status" value="1"/>
</dbReference>
<name>G2QDE8_THET4</name>
<proteinExistence type="predicted"/>
<dbReference type="InParanoid" id="G2QDE8"/>
<accession>G2QDE8</accession>
<dbReference type="Proteomes" id="UP000007322">
    <property type="component" value="Chromosome 3"/>
</dbReference>
<reference evidence="1 2" key="1">
    <citation type="journal article" date="2011" name="Nat. Biotechnol.">
        <title>Comparative genomic analysis of the thermophilic biomass-degrading fungi Myceliophthora thermophila and Thielavia terrestris.</title>
        <authorList>
            <person name="Berka R.M."/>
            <person name="Grigoriev I.V."/>
            <person name="Otillar R."/>
            <person name="Salamov A."/>
            <person name="Grimwood J."/>
            <person name="Reid I."/>
            <person name="Ishmael N."/>
            <person name="John T."/>
            <person name="Darmond C."/>
            <person name="Moisan M.-C."/>
            <person name="Henrissat B."/>
            <person name="Coutinho P.M."/>
            <person name="Lombard V."/>
            <person name="Natvig D.O."/>
            <person name="Lindquist E."/>
            <person name="Schmutz J."/>
            <person name="Lucas S."/>
            <person name="Harris P."/>
            <person name="Powlowski J."/>
            <person name="Bellemare A."/>
            <person name="Taylor D."/>
            <person name="Butler G."/>
            <person name="de Vries R.P."/>
            <person name="Allijn I.E."/>
            <person name="van den Brink J."/>
            <person name="Ushinsky S."/>
            <person name="Storms R."/>
            <person name="Powell A.J."/>
            <person name="Paulsen I.T."/>
            <person name="Elbourne L.D.H."/>
            <person name="Baker S.E."/>
            <person name="Magnuson J."/>
            <person name="LaBoissiere S."/>
            <person name="Clutterbuck A.J."/>
            <person name="Martinez D."/>
            <person name="Wogulis M."/>
            <person name="de Leon A.L."/>
            <person name="Rey M.W."/>
            <person name="Tsang A."/>
        </authorList>
    </citation>
    <scope>NUCLEOTIDE SEQUENCE [LARGE SCALE GENOMIC DNA]</scope>
    <source>
        <strain evidence="2">ATCC 42464 / BCRC 31852 / DSM 1799</strain>
    </source>
</reference>
<dbReference type="InterPro" id="IPR036866">
    <property type="entry name" value="RibonucZ/Hydroxyglut_hydro"/>
</dbReference>
<gene>
    <name evidence="1" type="ORF">MYCTH_2305573</name>
</gene>
<evidence type="ECO:0000313" key="1">
    <source>
        <dbReference type="EMBL" id="AEO58313.1"/>
    </source>
</evidence>
<dbReference type="KEGG" id="mtm:MYCTH_2305573"/>